<protein>
    <recommendedName>
        <fullName evidence="2">non-specific serine/threonine protein kinase</fullName>
        <ecNumber evidence="2">2.7.11.1</ecNumber>
    </recommendedName>
</protein>
<evidence type="ECO:0000256" key="5">
    <source>
        <dbReference type="ARBA" id="ARBA00022777"/>
    </source>
</evidence>
<keyword evidence="12" id="KW-1185">Reference proteome</keyword>
<keyword evidence="4 7" id="KW-0547">Nucleotide-binding</keyword>
<dbReference type="PANTHER" id="PTHR43671">
    <property type="entry name" value="SERINE/THREONINE-PROTEIN KINASE NEK"/>
    <property type="match status" value="1"/>
</dbReference>
<evidence type="ECO:0000256" key="4">
    <source>
        <dbReference type="ARBA" id="ARBA00022741"/>
    </source>
</evidence>
<evidence type="ECO:0000256" key="7">
    <source>
        <dbReference type="PROSITE-ProRule" id="PRU10141"/>
    </source>
</evidence>
<keyword evidence="6 7" id="KW-0067">ATP-binding</keyword>
<dbReference type="PROSITE" id="PS50011">
    <property type="entry name" value="PROTEIN_KINASE_DOM"/>
    <property type="match status" value="1"/>
</dbReference>
<dbReference type="InterPro" id="IPR017441">
    <property type="entry name" value="Protein_kinase_ATP_BS"/>
</dbReference>
<name>A0A9X1W7E7_9VIBR</name>
<evidence type="ECO:0000259" key="10">
    <source>
        <dbReference type="PROSITE" id="PS50011"/>
    </source>
</evidence>
<dbReference type="PANTHER" id="PTHR43671:SF13">
    <property type="entry name" value="SERINE_THREONINE-PROTEIN KINASE NEK2"/>
    <property type="match status" value="1"/>
</dbReference>
<evidence type="ECO:0000256" key="9">
    <source>
        <dbReference type="SAM" id="MobiDB-lite"/>
    </source>
</evidence>
<dbReference type="PROSITE" id="PS00107">
    <property type="entry name" value="PROTEIN_KINASE_ATP"/>
    <property type="match status" value="1"/>
</dbReference>
<evidence type="ECO:0000256" key="2">
    <source>
        <dbReference type="ARBA" id="ARBA00012513"/>
    </source>
</evidence>
<feature type="binding site" evidence="7">
    <location>
        <position position="159"/>
    </location>
    <ligand>
        <name>ATP</name>
        <dbReference type="ChEBI" id="CHEBI:30616"/>
    </ligand>
</feature>
<evidence type="ECO:0000313" key="11">
    <source>
        <dbReference type="EMBL" id="MCJ2375652.1"/>
    </source>
</evidence>
<organism evidence="11 12">
    <name type="scientific">Vibrio gelatinilyticus</name>
    <dbReference type="NCBI Taxonomy" id="2893468"/>
    <lineage>
        <taxon>Bacteria</taxon>
        <taxon>Pseudomonadati</taxon>
        <taxon>Pseudomonadota</taxon>
        <taxon>Gammaproteobacteria</taxon>
        <taxon>Vibrionales</taxon>
        <taxon>Vibrionaceae</taxon>
        <taxon>Vibrio</taxon>
    </lineage>
</organism>
<gene>
    <name evidence="11" type="ORF">LNL84_02275</name>
</gene>
<evidence type="ECO:0000313" key="12">
    <source>
        <dbReference type="Proteomes" id="UP001139488"/>
    </source>
</evidence>
<dbReference type="GO" id="GO:0004674">
    <property type="term" value="F:protein serine/threonine kinase activity"/>
    <property type="evidence" value="ECO:0007669"/>
    <property type="project" value="UniProtKB-EC"/>
</dbReference>
<dbReference type="InterPro" id="IPR050660">
    <property type="entry name" value="NEK_Ser/Thr_kinase"/>
</dbReference>
<proteinExistence type="inferred from homology"/>
<sequence length="948" mass="105300">MDINQAKQKLGLTDEALASQPEAAIKKALVEKHRLLDDKISSAPTPALADKFRQSKVDLEQVAQWLLTELANEANNQPETTQSTPSASSSLSQTMMADMPLSGTDFDTGSLMTASQVTALPIGHKLANRYRITEVLGHGGMGVVYAAFDEVKEQAIAIKMVLPHLSQSERAKQRFMDEAKLSSNLSHPNVINVFDVQQDGEHLFLTMELLEGQELRALLSNQQQLNQQMEVDDALDIINKLCDALEYAHQHTVHRDIKPENIFLCEDGSVKLMDFGIARVLSNTQRTQTGAATGTAYYMAPEQLKGMGTIDGRADQYALAVLLYEMLTGEVPTGRIESLCEVRADVPQGLSDAVDQALSNKPDQRFADITTFNQALTSTAKPAKAQITQISKSSSHTSNKFVPVALSIALLAGTGFAYQQGWLDSIIADLTPVDKALIAEHQAQAGRLQGEIKTIARRFDNGVRDLTSDLRDAERNNSNNLEPLRLAERLTKDYLVDGNLIPELEGKLAQAQTLLRNQNLNEQQSAQALVLLEEVKTGYQNLWREFGAGKSLYVSQTKATKAKIALESYLSEQGYGQSEAVKQALMVYHNARQARSEGQFTQASNAFTESEPLLVQALMQVKEVDALKIQTTNAKTKLEAYLTEQGYGYSEQAKQGLSAYQLALKVSSEGQFTEANKAFIESKLLLVQELEQAQLISAEKINAQKSQAALLAAIKKYSLQSPKQTEAKALQTRGQGLAKQGLYSDAKQSYSQASQSFRDLLGGYDAEIAQIKSKWAKAARLKKAKEEAARKKAEQEKQYKSNMEKVVKLMKSLKSKLENSTDTSYSSETHRRKLKADFDVSYSASRPCIIYVEYEKHTYKLSSDLRMDRNGSFYTEYSWVNTWRYDEEYEHRFDFSSKAMNIWGSNDRVDSMSKSGAIEINSTNLERSLKSMVKEISQLCQSSKALKS</sequence>
<dbReference type="GO" id="GO:0005524">
    <property type="term" value="F:ATP binding"/>
    <property type="evidence" value="ECO:0007669"/>
    <property type="project" value="UniProtKB-UniRule"/>
</dbReference>
<dbReference type="SUPFAM" id="SSF56112">
    <property type="entry name" value="Protein kinase-like (PK-like)"/>
    <property type="match status" value="1"/>
</dbReference>
<keyword evidence="3" id="KW-0808">Transferase</keyword>
<feature type="domain" description="Protein kinase" evidence="10">
    <location>
        <begin position="130"/>
        <end position="377"/>
    </location>
</feature>
<evidence type="ECO:0000256" key="6">
    <source>
        <dbReference type="ARBA" id="ARBA00022840"/>
    </source>
</evidence>
<dbReference type="Gene3D" id="1.10.510.10">
    <property type="entry name" value="Transferase(Phosphotransferase) domain 1"/>
    <property type="match status" value="1"/>
</dbReference>
<dbReference type="InterPro" id="IPR011009">
    <property type="entry name" value="Kinase-like_dom_sf"/>
</dbReference>
<feature type="compositionally biased region" description="Low complexity" evidence="9">
    <location>
        <begin position="80"/>
        <end position="92"/>
    </location>
</feature>
<dbReference type="SMART" id="SM00220">
    <property type="entry name" value="S_TKc"/>
    <property type="match status" value="1"/>
</dbReference>
<dbReference type="InterPro" id="IPR000719">
    <property type="entry name" value="Prot_kinase_dom"/>
</dbReference>
<feature type="region of interest" description="Disordered" evidence="9">
    <location>
        <begin position="73"/>
        <end position="92"/>
    </location>
</feature>
<dbReference type="AlphaFoldDB" id="A0A9X1W7E7"/>
<evidence type="ECO:0000256" key="1">
    <source>
        <dbReference type="ARBA" id="ARBA00010886"/>
    </source>
</evidence>
<keyword evidence="5 11" id="KW-0418">Kinase</keyword>
<dbReference type="RefSeq" id="WP_244354893.1">
    <property type="nucleotide sequence ID" value="NZ_JAJNNZ010000002.1"/>
</dbReference>
<dbReference type="Proteomes" id="UP001139488">
    <property type="component" value="Unassembled WGS sequence"/>
</dbReference>
<dbReference type="Pfam" id="PF00069">
    <property type="entry name" value="Pkinase"/>
    <property type="match status" value="1"/>
</dbReference>
<comment type="caution">
    <text evidence="11">The sequence shown here is derived from an EMBL/GenBank/DDBJ whole genome shotgun (WGS) entry which is preliminary data.</text>
</comment>
<accession>A0A9X1W7E7</accession>
<dbReference type="EC" id="2.7.11.1" evidence="2"/>
<reference evidence="11" key="1">
    <citation type="submission" date="2021-11" db="EMBL/GenBank/DDBJ databases">
        <title>Vibrio ZSDE26 sp. nov. and Vibrio ZSDZ34 sp. nov., isolated from coastal seawater in Qingdao.</title>
        <authorList>
            <person name="Zhang P."/>
        </authorList>
    </citation>
    <scope>NUCLEOTIDE SEQUENCE</scope>
    <source>
        <strain evidence="11">ZSDZ34</strain>
    </source>
</reference>
<comment type="similarity">
    <text evidence="1">Belongs to the protein kinase superfamily. NEK Ser/Thr protein kinase family. NIMA subfamily.</text>
</comment>
<feature type="coiled-coil region" evidence="8">
    <location>
        <begin position="776"/>
        <end position="805"/>
    </location>
</feature>
<dbReference type="Gene3D" id="3.30.200.20">
    <property type="entry name" value="Phosphorylase Kinase, domain 1"/>
    <property type="match status" value="1"/>
</dbReference>
<dbReference type="EMBL" id="JAJNNZ010000002">
    <property type="protein sequence ID" value="MCJ2375652.1"/>
    <property type="molecule type" value="Genomic_DNA"/>
</dbReference>
<keyword evidence="8" id="KW-0175">Coiled coil</keyword>
<evidence type="ECO:0000256" key="8">
    <source>
        <dbReference type="SAM" id="Coils"/>
    </source>
</evidence>
<evidence type="ECO:0000256" key="3">
    <source>
        <dbReference type="ARBA" id="ARBA00022679"/>
    </source>
</evidence>
<dbReference type="CDD" id="cd14014">
    <property type="entry name" value="STKc_PknB_like"/>
    <property type="match status" value="1"/>
</dbReference>